<accession>A0A1G8F2A5</accession>
<name>A0A1G8F2A5_9RHOO</name>
<evidence type="ECO:0000259" key="1">
    <source>
        <dbReference type="Pfam" id="PF01261"/>
    </source>
</evidence>
<dbReference type="STRING" id="83767.SAMN05660652_02272"/>
<sequence>MDSLLSTKGGSCELRFGVAQFDHYDPLAEIDKLAEWGFDYVEPAGVKIMQLSETSFREAVNAARACPIHVEAMCTLLPADLKIVGPGIDLSHVRDYVGKALARAEVLGVRTIMFGSPSSRNVPDGFSRGRAWDQLQEFLLWMGDEIVCHKYGFVIAVEPLRKAESNIINNVAEAYDLVIQINHPKIQIVVDFFHLAEESEEPTILVKAKDKIAHLHFANPWGGRSFPSQPMEHPGYAPFFANVRAIGYRGRLSLEANTTDFHADAPRALAALRQMALAYPKEPVGSPEVQ</sequence>
<gene>
    <name evidence="2" type="ORF">SAMN05660652_02272</name>
</gene>
<evidence type="ECO:0000313" key="2">
    <source>
        <dbReference type="EMBL" id="SDH76286.1"/>
    </source>
</evidence>
<organism evidence="2 3">
    <name type="scientific">Propionivibrio dicarboxylicus</name>
    <dbReference type="NCBI Taxonomy" id="83767"/>
    <lineage>
        <taxon>Bacteria</taxon>
        <taxon>Pseudomonadati</taxon>
        <taxon>Pseudomonadota</taxon>
        <taxon>Betaproteobacteria</taxon>
        <taxon>Rhodocyclales</taxon>
        <taxon>Rhodocyclaceae</taxon>
        <taxon>Propionivibrio</taxon>
    </lineage>
</organism>
<dbReference type="EMBL" id="FNCY01000008">
    <property type="protein sequence ID" value="SDH76286.1"/>
    <property type="molecule type" value="Genomic_DNA"/>
</dbReference>
<dbReference type="Pfam" id="PF01261">
    <property type="entry name" value="AP_endonuc_2"/>
    <property type="match status" value="1"/>
</dbReference>
<dbReference type="InterPro" id="IPR036237">
    <property type="entry name" value="Xyl_isomerase-like_sf"/>
</dbReference>
<keyword evidence="3" id="KW-1185">Reference proteome</keyword>
<dbReference type="SUPFAM" id="SSF51658">
    <property type="entry name" value="Xylose isomerase-like"/>
    <property type="match status" value="1"/>
</dbReference>
<feature type="domain" description="Xylose isomerase-like TIM barrel" evidence="1">
    <location>
        <begin position="30"/>
        <end position="273"/>
    </location>
</feature>
<evidence type="ECO:0000313" key="3">
    <source>
        <dbReference type="Proteomes" id="UP000198607"/>
    </source>
</evidence>
<dbReference type="Proteomes" id="UP000198607">
    <property type="component" value="Unassembled WGS sequence"/>
</dbReference>
<keyword evidence="2" id="KW-0413">Isomerase</keyword>
<dbReference type="Gene3D" id="3.20.20.150">
    <property type="entry name" value="Divalent-metal-dependent TIM barrel enzymes"/>
    <property type="match status" value="1"/>
</dbReference>
<dbReference type="PANTHER" id="PTHR12110">
    <property type="entry name" value="HYDROXYPYRUVATE ISOMERASE"/>
    <property type="match status" value="1"/>
</dbReference>
<dbReference type="GO" id="GO:0016853">
    <property type="term" value="F:isomerase activity"/>
    <property type="evidence" value="ECO:0007669"/>
    <property type="project" value="UniProtKB-KW"/>
</dbReference>
<protein>
    <submittedName>
        <fullName evidence="2">Sugar phosphate isomerase/epimerase</fullName>
    </submittedName>
</protein>
<dbReference type="InterPro" id="IPR050312">
    <property type="entry name" value="IolE/XylAMocC-like"/>
</dbReference>
<dbReference type="AlphaFoldDB" id="A0A1G8F2A5"/>
<proteinExistence type="predicted"/>
<dbReference type="InterPro" id="IPR013022">
    <property type="entry name" value="Xyl_isomerase-like_TIM-brl"/>
</dbReference>
<reference evidence="2 3" key="1">
    <citation type="submission" date="2016-10" db="EMBL/GenBank/DDBJ databases">
        <authorList>
            <person name="de Groot N.N."/>
        </authorList>
    </citation>
    <scope>NUCLEOTIDE SEQUENCE [LARGE SCALE GENOMIC DNA]</scope>
    <source>
        <strain evidence="2 3">DSM 5885</strain>
    </source>
</reference>